<dbReference type="PANTHER" id="PTHR10361">
    <property type="entry name" value="SODIUM-BILE ACID COTRANSPORTER"/>
    <property type="match status" value="1"/>
</dbReference>
<dbReference type="InterPro" id="IPR004710">
    <property type="entry name" value="Bilac:Na_transpt"/>
</dbReference>
<dbReference type="InterPro" id="IPR038770">
    <property type="entry name" value="Na+/solute_symporter_sf"/>
</dbReference>
<comment type="subcellular location">
    <subcellularLocation>
        <location evidence="1">Membrane</location>
        <topology evidence="1">Multi-pass membrane protein</topology>
    </subcellularLocation>
</comment>
<dbReference type="RefSeq" id="WP_379186176.1">
    <property type="nucleotide sequence ID" value="NZ_JBHSOW010000006.1"/>
</dbReference>
<sequence>MLNHLNRQLEKFLPLMTPVSVLIGVLLGDHLSSFAYLSPWIFAIMTFSGSISTNLKQFMKVLARPFPLIATFFILHLIMPLLALQLGQAIYRDDTFTVTGLILLAAIPTGIASFVWVSIYKGNIALTLSIILVDTILSPLVVPYTLFLFLGTRVHMDIAAMTQGLFLMIVLPSIAGMLLNQWSKGQIVQRWSPMLSPFSKIALGVVIAINSSVVSPYLRHIDSKMMEMALTVLVLISFGYMLGWLCAKLMRWDQDIVIALTYNGGMRNISAGAVLAVSYFAPPVAVPVILGTIFQQSLASFFGYIINKRASLSMEKSRYDS</sequence>
<proteinExistence type="predicted"/>
<feature type="transmembrane region" description="Helical" evidence="5">
    <location>
        <begin position="230"/>
        <end position="247"/>
    </location>
</feature>
<organism evidence="6 7">
    <name type="scientific">Paenibacillus solisilvae</name>
    <dbReference type="NCBI Taxonomy" id="2486751"/>
    <lineage>
        <taxon>Bacteria</taxon>
        <taxon>Bacillati</taxon>
        <taxon>Bacillota</taxon>
        <taxon>Bacilli</taxon>
        <taxon>Bacillales</taxon>
        <taxon>Paenibacillaceae</taxon>
        <taxon>Paenibacillus</taxon>
    </lineage>
</organism>
<gene>
    <name evidence="6" type="ORF">ACFPYJ_01045</name>
</gene>
<keyword evidence="7" id="KW-1185">Reference proteome</keyword>
<feature type="transmembrane region" description="Helical" evidence="5">
    <location>
        <begin position="65"/>
        <end position="84"/>
    </location>
</feature>
<feature type="transmembrane region" description="Helical" evidence="5">
    <location>
        <begin position="12"/>
        <end position="28"/>
    </location>
</feature>
<dbReference type="Pfam" id="PF01758">
    <property type="entry name" value="SBF"/>
    <property type="match status" value="1"/>
</dbReference>
<evidence type="ECO:0000256" key="3">
    <source>
        <dbReference type="ARBA" id="ARBA00022989"/>
    </source>
</evidence>
<dbReference type="EMBL" id="JBHSOW010000006">
    <property type="protein sequence ID" value="MFC5647719.1"/>
    <property type="molecule type" value="Genomic_DNA"/>
</dbReference>
<feature type="transmembrane region" description="Helical" evidence="5">
    <location>
        <begin position="201"/>
        <end position="218"/>
    </location>
</feature>
<evidence type="ECO:0000313" key="6">
    <source>
        <dbReference type="EMBL" id="MFC5647719.1"/>
    </source>
</evidence>
<dbReference type="InterPro" id="IPR002657">
    <property type="entry name" value="BilAc:Na_symport/Acr3"/>
</dbReference>
<protein>
    <submittedName>
        <fullName evidence="6">Bile acid:sodium symporter family protein</fullName>
    </submittedName>
</protein>
<keyword evidence="2 5" id="KW-0812">Transmembrane</keyword>
<feature type="transmembrane region" description="Helical" evidence="5">
    <location>
        <begin position="96"/>
        <end position="117"/>
    </location>
</feature>
<name>A0ABW0VST9_9BACL</name>
<feature type="transmembrane region" description="Helical" evidence="5">
    <location>
        <begin position="124"/>
        <end position="146"/>
    </location>
</feature>
<reference evidence="7" key="1">
    <citation type="journal article" date="2019" name="Int. J. Syst. Evol. Microbiol.">
        <title>The Global Catalogue of Microorganisms (GCM) 10K type strain sequencing project: providing services to taxonomists for standard genome sequencing and annotation.</title>
        <authorList>
            <consortium name="The Broad Institute Genomics Platform"/>
            <consortium name="The Broad Institute Genome Sequencing Center for Infectious Disease"/>
            <person name="Wu L."/>
            <person name="Ma J."/>
        </authorList>
    </citation>
    <scope>NUCLEOTIDE SEQUENCE [LARGE SCALE GENOMIC DNA]</scope>
    <source>
        <strain evidence="7">CGMCC 1.3240</strain>
    </source>
</reference>
<evidence type="ECO:0000256" key="5">
    <source>
        <dbReference type="SAM" id="Phobius"/>
    </source>
</evidence>
<comment type="caution">
    <text evidence="6">The sequence shown here is derived from an EMBL/GenBank/DDBJ whole genome shotgun (WGS) entry which is preliminary data.</text>
</comment>
<evidence type="ECO:0000313" key="7">
    <source>
        <dbReference type="Proteomes" id="UP001596047"/>
    </source>
</evidence>
<dbReference type="PANTHER" id="PTHR10361:SF28">
    <property type="entry name" value="P3 PROTEIN-RELATED"/>
    <property type="match status" value="1"/>
</dbReference>
<evidence type="ECO:0000256" key="2">
    <source>
        <dbReference type="ARBA" id="ARBA00022692"/>
    </source>
</evidence>
<keyword evidence="3 5" id="KW-1133">Transmembrane helix</keyword>
<accession>A0ABW0VST9</accession>
<feature type="transmembrane region" description="Helical" evidence="5">
    <location>
        <begin position="158"/>
        <end position="180"/>
    </location>
</feature>
<keyword evidence="4 5" id="KW-0472">Membrane</keyword>
<dbReference type="Gene3D" id="1.20.1530.20">
    <property type="match status" value="1"/>
</dbReference>
<feature type="transmembrane region" description="Helical" evidence="5">
    <location>
        <begin position="34"/>
        <end position="53"/>
    </location>
</feature>
<evidence type="ECO:0000256" key="1">
    <source>
        <dbReference type="ARBA" id="ARBA00004141"/>
    </source>
</evidence>
<dbReference type="Proteomes" id="UP001596047">
    <property type="component" value="Unassembled WGS sequence"/>
</dbReference>
<evidence type="ECO:0000256" key="4">
    <source>
        <dbReference type="ARBA" id="ARBA00023136"/>
    </source>
</evidence>